<dbReference type="InterPro" id="IPR023393">
    <property type="entry name" value="START-like_dom_sf"/>
</dbReference>
<evidence type="ECO:0000313" key="2">
    <source>
        <dbReference type="EMBL" id="GGZ65044.1"/>
    </source>
</evidence>
<evidence type="ECO:0000256" key="1">
    <source>
        <dbReference type="SAM" id="MobiDB-lite"/>
    </source>
</evidence>
<accession>A0A5P2UF88</accession>
<dbReference type="OrthoDB" id="4618973at2"/>
<dbReference type="Proteomes" id="UP000634660">
    <property type="component" value="Unassembled WGS sequence"/>
</dbReference>
<evidence type="ECO:0000313" key="4">
    <source>
        <dbReference type="Proteomes" id="UP000326831"/>
    </source>
</evidence>
<dbReference type="InterPro" id="IPR019587">
    <property type="entry name" value="Polyketide_cyclase/dehydratase"/>
</dbReference>
<proteinExistence type="predicted"/>
<dbReference type="KEGG" id="ssub:CP968_04610"/>
<dbReference type="Gene3D" id="3.30.530.20">
    <property type="match status" value="1"/>
</dbReference>
<name>A0A5P2UF88_9ACTN</name>
<dbReference type="SUPFAM" id="SSF55961">
    <property type="entry name" value="Bet v1-like"/>
    <property type="match status" value="1"/>
</dbReference>
<organism evidence="3 4">
    <name type="scientific">Streptomyces subrutilus</name>
    <dbReference type="NCBI Taxonomy" id="36818"/>
    <lineage>
        <taxon>Bacteria</taxon>
        <taxon>Bacillati</taxon>
        <taxon>Actinomycetota</taxon>
        <taxon>Actinomycetes</taxon>
        <taxon>Kitasatosporales</taxon>
        <taxon>Streptomycetaceae</taxon>
        <taxon>Streptomyces</taxon>
    </lineage>
</organism>
<dbReference type="EMBL" id="CP023701">
    <property type="protein sequence ID" value="QEU77658.1"/>
    <property type="molecule type" value="Genomic_DNA"/>
</dbReference>
<keyword evidence="4" id="KW-1185">Reference proteome</keyword>
<reference evidence="2" key="1">
    <citation type="journal article" date="2014" name="Int. J. Syst. Evol. Microbiol.">
        <title>Complete genome sequence of Corynebacterium casei LMG S-19264T (=DSM 44701T), isolated from a smear-ripened cheese.</title>
        <authorList>
            <consortium name="US DOE Joint Genome Institute (JGI-PGF)"/>
            <person name="Walter F."/>
            <person name="Albersmeier A."/>
            <person name="Kalinowski J."/>
            <person name="Ruckert C."/>
        </authorList>
    </citation>
    <scope>NUCLEOTIDE SEQUENCE</scope>
    <source>
        <strain evidence="2">JCM 4834</strain>
    </source>
</reference>
<dbReference type="AlphaFoldDB" id="A0A5P2UF88"/>
<reference evidence="2" key="3">
    <citation type="submission" date="2020-09" db="EMBL/GenBank/DDBJ databases">
        <authorList>
            <person name="Sun Q."/>
            <person name="Ohkuma M."/>
        </authorList>
    </citation>
    <scope>NUCLEOTIDE SEQUENCE</scope>
    <source>
        <strain evidence="2">JCM 4834</strain>
    </source>
</reference>
<dbReference type="EMBL" id="BMVX01000008">
    <property type="protein sequence ID" value="GGZ65044.1"/>
    <property type="molecule type" value="Genomic_DNA"/>
</dbReference>
<protein>
    <submittedName>
        <fullName evidence="3">SRPBCC family protein</fullName>
    </submittedName>
</protein>
<evidence type="ECO:0000313" key="3">
    <source>
        <dbReference type="EMBL" id="QEU77658.1"/>
    </source>
</evidence>
<sequence>MTTTGGPGGPSPRTRELHASVVIHAPPERVYAALRDVRRMARWSPECVGVLVFRGRGGTRPSFVGFNRNGPRLWFTFCRVTTAVAPTEFAFRVSIAGLPLATWGFRLAPAGPDGLGTEGPGSTCVTQYWQDLRRGARGRVADLLGAAVAGTSPAARVRTNRSGMDTTLRRLKRSLEAAPEEGGAPRPPAR</sequence>
<reference evidence="3 4" key="2">
    <citation type="submission" date="2017-09" db="EMBL/GenBank/DDBJ databases">
        <authorList>
            <person name="Lee N."/>
            <person name="Cho B.-K."/>
        </authorList>
    </citation>
    <scope>NUCLEOTIDE SEQUENCE [LARGE SCALE GENOMIC DNA]</scope>
    <source>
        <strain evidence="3 4">ATCC 27467</strain>
    </source>
</reference>
<feature type="region of interest" description="Disordered" evidence="1">
    <location>
        <begin position="171"/>
        <end position="190"/>
    </location>
</feature>
<gene>
    <name evidence="3" type="ORF">CP968_04610</name>
    <name evidence="2" type="ORF">GCM10010371_25920</name>
</gene>
<dbReference type="RefSeq" id="WP_150516754.1">
    <property type="nucleotide sequence ID" value="NZ_BMVX01000008.1"/>
</dbReference>
<dbReference type="Proteomes" id="UP000326831">
    <property type="component" value="Chromosome"/>
</dbReference>
<dbReference type="CDD" id="cd07812">
    <property type="entry name" value="SRPBCC"/>
    <property type="match status" value="1"/>
</dbReference>
<dbReference type="Pfam" id="PF10604">
    <property type="entry name" value="Polyketide_cyc2"/>
    <property type="match status" value="1"/>
</dbReference>